<dbReference type="AlphaFoldDB" id="A0A6I0EYN0"/>
<proteinExistence type="inferred from homology"/>
<accession>A0A6I0EYN0</accession>
<dbReference type="FunFam" id="1.10.10.10:FF:000001">
    <property type="entry name" value="LysR family transcriptional regulator"/>
    <property type="match status" value="1"/>
</dbReference>
<dbReference type="PROSITE" id="PS50931">
    <property type="entry name" value="HTH_LYSR"/>
    <property type="match status" value="1"/>
</dbReference>
<dbReference type="Proteomes" id="UP000468766">
    <property type="component" value="Unassembled WGS sequence"/>
</dbReference>
<dbReference type="Gene3D" id="1.10.10.10">
    <property type="entry name" value="Winged helix-like DNA-binding domain superfamily/Winged helix DNA-binding domain"/>
    <property type="match status" value="1"/>
</dbReference>
<feature type="domain" description="HTH lysR-type" evidence="5">
    <location>
        <begin position="7"/>
        <end position="64"/>
    </location>
</feature>
<dbReference type="SUPFAM" id="SSF46785">
    <property type="entry name" value="Winged helix' DNA-binding domain"/>
    <property type="match status" value="1"/>
</dbReference>
<evidence type="ECO:0000313" key="7">
    <source>
        <dbReference type="Proteomes" id="UP000468766"/>
    </source>
</evidence>
<sequence length="99" mass="10996">MKWGGSMNFNQLEVFCLVAQVKSFSKAAKLAHLTQPAISSQIQSLESNLNVTLFTRTNTGVHLTEAGKVAHHYIKKMLQLQEELGKDLTLLKEGKLANQ</sequence>
<dbReference type="PRINTS" id="PR00039">
    <property type="entry name" value="HTHLYSR"/>
</dbReference>
<reference evidence="6 7" key="1">
    <citation type="submission" date="2019-10" db="EMBL/GenBank/DDBJ databases">
        <title>Whole-genome sequence of the extremophile Heliorestis acidaminivorans DSM 24790.</title>
        <authorList>
            <person name="Kyndt J.A."/>
            <person name="Meyer T.E."/>
        </authorList>
    </citation>
    <scope>NUCLEOTIDE SEQUENCE [LARGE SCALE GENOMIC DNA]</scope>
    <source>
        <strain evidence="6 7">DSM 24790</strain>
    </source>
</reference>
<gene>
    <name evidence="6" type="ORF">F9B85_07545</name>
</gene>
<dbReference type="Pfam" id="PF00126">
    <property type="entry name" value="HTH_1"/>
    <property type="match status" value="1"/>
</dbReference>
<name>A0A6I0EYN0_9FIRM</name>
<dbReference type="EMBL" id="WBXO01000005">
    <property type="protein sequence ID" value="KAB2952512.1"/>
    <property type="molecule type" value="Genomic_DNA"/>
</dbReference>
<dbReference type="InterPro" id="IPR036388">
    <property type="entry name" value="WH-like_DNA-bd_sf"/>
</dbReference>
<keyword evidence="4" id="KW-0804">Transcription</keyword>
<evidence type="ECO:0000256" key="4">
    <source>
        <dbReference type="ARBA" id="ARBA00023163"/>
    </source>
</evidence>
<keyword evidence="7" id="KW-1185">Reference proteome</keyword>
<dbReference type="PANTHER" id="PTHR30126:SF40">
    <property type="entry name" value="HTH-TYPE TRANSCRIPTIONAL REGULATOR GLTR"/>
    <property type="match status" value="1"/>
</dbReference>
<evidence type="ECO:0000256" key="1">
    <source>
        <dbReference type="ARBA" id="ARBA00009437"/>
    </source>
</evidence>
<keyword evidence="2" id="KW-0805">Transcription regulation</keyword>
<dbReference type="OrthoDB" id="119203at2"/>
<dbReference type="GO" id="GO:0000976">
    <property type="term" value="F:transcription cis-regulatory region binding"/>
    <property type="evidence" value="ECO:0007669"/>
    <property type="project" value="TreeGrafter"/>
</dbReference>
<evidence type="ECO:0000256" key="2">
    <source>
        <dbReference type="ARBA" id="ARBA00023015"/>
    </source>
</evidence>
<dbReference type="PANTHER" id="PTHR30126">
    <property type="entry name" value="HTH-TYPE TRANSCRIPTIONAL REGULATOR"/>
    <property type="match status" value="1"/>
</dbReference>
<comment type="caution">
    <text evidence="6">The sequence shown here is derived from an EMBL/GenBank/DDBJ whole genome shotgun (WGS) entry which is preliminary data.</text>
</comment>
<dbReference type="InterPro" id="IPR036390">
    <property type="entry name" value="WH_DNA-bd_sf"/>
</dbReference>
<comment type="similarity">
    <text evidence="1">Belongs to the LysR transcriptional regulatory family.</text>
</comment>
<evidence type="ECO:0000259" key="5">
    <source>
        <dbReference type="PROSITE" id="PS50931"/>
    </source>
</evidence>
<dbReference type="InterPro" id="IPR000847">
    <property type="entry name" value="LysR_HTH_N"/>
</dbReference>
<protein>
    <submittedName>
        <fullName evidence="6">LysR family transcriptional regulator</fullName>
    </submittedName>
</protein>
<evidence type="ECO:0000313" key="6">
    <source>
        <dbReference type="EMBL" id="KAB2952512.1"/>
    </source>
</evidence>
<evidence type="ECO:0000256" key="3">
    <source>
        <dbReference type="ARBA" id="ARBA00023125"/>
    </source>
</evidence>
<dbReference type="GO" id="GO:0003700">
    <property type="term" value="F:DNA-binding transcription factor activity"/>
    <property type="evidence" value="ECO:0007669"/>
    <property type="project" value="InterPro"/>
</dbReference>
<organism evidence="6 7">
    <name type="scientific">Heliorestis acidaminivorans</name>
    <dbReference type="NCBI Taxonomy" id="553427"/>
    <lineage>
        <taxon>Bacteria</taxon>
        <taxon>Bacillati</taxon>
        <taxon>Bacillota</taxon>
        <taxon>Clostridia</taxon>
        <taxon>Eubacteriales</taxon>
        <taxon>Heliobacteriaceae</taxon>
        <taxon>Heliorestis</taxon>
    </lineage>
</organism>
<keyword evidence="3" id="KW-0238">DNA-binding</keyword>